<proteinExistence type="predicted"/>
<dbReference type="InterPro" id="IPR035965">
    <property type="entry name" value="PAS-like_dom_sf"/>
</dbReference>
<keyword evidence="4" id="KW-0238">DNA-binding</keyword>
<dbReference type="InterPro" id="IPR025944">
    <property type="entry name" value="Sigma_54_int_dom_CS"/>
</dbReference>
<dbReference type="SMART" id="SM00382">
    <property type="entry name" value="AAA"/>
    <property type="match status" value="1"/>
</dbReference>
<sequence>MEQKIGIIANNRELKQRIEELYREDVRQGRILIEILDFEKIEEQGRLLEKRGAKVIIARSGGYRHTLGKVSVPVIQFKINTLDILAAIKSAQKISRHVVLVISDLESFAYEEWREMIQARVTIEEFASLEAIEDKVFKYAAAPAEVVIVGGGIPCRFARKFGLKYVPISAGKESINEIMTSAWELVDNLYEQKYKNEVLKKTLDGVHDAVLAVDQEGRIIHCNEKVKATLKGERNPLIGERLDQVFPELGFMVKGSGNKANEIINLNGLVITANTSRLEVDGQVRGMLCSFQDITKLQNLEKKIRYELNKKGLRAKYHFDDLIAWDPVMKGTVAKGIKIGLTDVTVMIYGESGTGKEMFAQSMHNISARKDEPFVAINCAAISESLLESELFGYEEGAFTGARKGGKPGLFELAHGGTVFLDEINSVSPALQAKLLRVLEEKELMRIGSDYVIPLDVRIISAANESLLMKMEEGNFRRDLFYRLSILELKIPPLREREMDIVPIFKHYLSNLEGASGLIIDDELAEALKAYTWPGNVRELRNNAQRYAIFGELDINPGPWPKNTEFLQEGFIDLKEINRYVETKVIDLLMEKGLSKNEIAKRLGISRASLWNKSNKRLNKKEDR</sequence>
<reference evidence="9" key="1">
    <citation type="submission" date="2016-12" db="EMBL/GenBank/DDBJ databases">
        <authorList>
            <person name="Varghese N."/>
            <person name="Submissions S."/>
        </authorList>
    </citation>
    <scope>NUCLEOTIDE SEQUENCE [LARGE SCALE GENOMIC DNA]</scope>
    <source>
        <strain evidence="9">DSM 11544</strain>
    </source>
</reference>
<keyword evidence="5" id="KW-0804">Transcription</keyword>
<dbReference type="AlphaFoldDB" id="A0A1M7S3J9"/>
<keyword evidence="3" id="KW-0805">Transcription regulation</keyword>
<dbReference type="RefSeq" id="WP_072771107.1">
    <property type="nucleotide sequence ID" value="NZ_FRDN01000003.1"/>
</dbReference>
<dbReference type="PROSITE" id="PS00688">
    <property type="entry name" value="SIGMA54_INTERACT_3"/>
    <property type="match status" value="1"/>
</dbReference>
<evidence type="ECO:0000313" key="8">
    <source>
        <dbReference type="EMBL" id="SHN53239.1"/>
    </source>
</evidence>
<dbReference type="PROSITE" id="PS50045">
    <property type="entry name" value="SIGMA54_INTERACT_4"/>
    <property type="match status" value="1"/>
</dbReference>
<dbReference type="CDD" id="cd00009">
    <property type="entry name" value="AAA"/>
    <property type="match status" value="1"/>
</dbReference>
<evidence type="ECO:0000313" key="9">
    <source>
        <dbReference type="Proteomes" id="UP000184010"/>
    </source>
</evidence>
<feature type="domain" description="Sigma-54 factor interaction" evidence="6">
    <location>
        <begin position="322"/>
        <end position="549"/>
    </location>
</feature>
<dbReference type="PANTHER" id="PTHR32071:SF57">
    <property type="entry name" value="C4-DICARBOXYLATE TRANSPORT TRANSCRIPTIONAL REGULATORY PROTEIN DCTD"/>
    <property type="match status" value="1"/>
</dbReference>
<dbReference type="InterPro" id="IPR058031">
    <property type="entry name" value="AAA_lid_NorR"/>
</dbReference>
<dbReference type="Gene3D" id="3.30.450.20">
    <property type="entry name" value="PAS domain"/>
    <property type="match status" value="1"/>
</dbReference>
<dbReference type="InterPro" id="IPR002078">
    <property type="entry name" value="Sigma_54_int"/>
</dbReference>
<dbReference type="STRING" id="1121395.SAMN02745215_00509"/>
<evidence type="ECO:0000259" key="7">
    <source>
        <dbReference type="PROSITE" id="PS50112"/>
    </source>
</evidence>
<dbReference type="Pfam" id="PF06506">
    <property type="entry name" value="PrpR_N"/>
    <property type="match status" value="1"/>
</dbReference>
<evidence type="ECO:0000256" key="5">
    <source>
        <dbReference type="ARBA" id="ARBA00023163"/>
    </source>
</evidence>
<gene>
    <name evidence="8" type="ORF">SAMN02745215_00509</name>
</gene>
<dbReference type="SUPFAM" id="SSF159800">
    <property type="entry name" value="PrpR receptor domain-like"/>
    <property type="match status" value="1"/>
</dbReference>
<dbReference type="PANTHER" id="PTHR32071">
    <property type="entry name" value="TRANSCRIPTIONAL REGULATORY PROTEIN"/>
    <property type="match status" value="1"/>
</dbReference>
<dbReference type="PROSITE" id="PS00675">
    <property type="entry name" value="SIGMA54_INTERACT_1"/>
    <property type="match status" value="1"/>
</dbReference>
<dbReference type="Pfam" id="PF00158">
    <property type="entry name" value="Sigma54_activat"/>
    <property type="match status" value="1"/>
</dbReference>
<dbReference type="Pfam" id="PF25601">
    <property type="entry name" value="AAA_lid_14"/>
    <property type="match status" value="1"/>
</dbReference>
<accession>A0A1M7S3J9</accession>
<dbReference type="GO" id="GO:0003677">
    <property type="term" value="F:DNA binding"/>
    <property type="evidence" value="ECO:0007669"/>
    <property type="project" value="UniProtKB-KW"/>
</dbReference>
<feature type="domain" description="PAS" evidence="7">
    <location>
        <begin position="195"/>
        <end position="248"/>
    </location>
</feature>
<evidence type="ECO:0000256" key="1">
    <source>
        <dbReference type="ARBA" id="ARBA00022741"/>
    </source>
</evidence>
<dbReference type="CDD" id="cd00130">
    <property type="entry name" value="PAS"/>
    <property type="match status" value="1"/>
</dbReference>
<dbReference type="InterPro" id="IPR025943">
    <property type="entry name" value="Sigma_54_int_dom_ATP-bd_2"/>
</dbReference>
<dbReference type="Gene3D" id="3.40.50.10660">
    <property type="entry name" value="PrpR receptor domain-like"/>
    <property type="match status" value="1"/>
</dbReference>
<dbReference type="FunFam" id="3.40.50.300:FF:000006">
    <property type="entry name" value="DNA-binding transcriptional regulator NtrC"/>
    <property type="match status" value="1"/>
</dbReference>
<evidence type="ECO:0000256" key="4">
    <source>
        <dbReference type="ARBA" id="ARBA00023125"/>
    </source>
</evidence>
<dbReference type="Gene3D" id="1.10.8.60">
    <property type="match status" value="1"/>
</dbReference>
<dbReference type="EMBL" id="FRDN01000003">
    <property type="protein sequence ID" value="SHN53239.1"/>
    <property type="molecule type" value="Genomic_DNA"/>
</dbReference>
<dbReference type="SUPFAM" id="SSF55785">
    <property type="entry name" value="PYP-like sensor domain (PAS domain)"/>
    <property type="match status" value="1"/>
</dbReference>
<dbReference type="GO" id="GO:0006355">
    <property type="term" value="P:regulation of DNA-templated transcription"/>
    <property type="evidence" value="ECO:0007669"/>
    <property type="project" value="InterPro"/>
</dbReference>
<dbReference type="PROSITE" id="PS50112">
    <property type="entry name" value="PAS"/>
    <property type="match status" value="1"/>
</dbReference>
<evidence type="ECO:0000256" key="2">
    <source>
        <dbReference type="ARBA" id="ARBA00022840"/>
    </source>
</evidence>
<evidence type="ECO:0000259" key="6">
    <source>
        <dbReference type="PROSITE" id="PS50045"/>
    </source>
</evidence>
<name>A0A1M7S3J9_9FIRM</name>
<keyword evidence="2" id="KW-0067">ATP-binding</keyword>
<evidence type="ECO:0000256" key="3">
    <source>
        <dbReference type="ARBA" id="ARBA00023015"/>
    </source>
</evidence>
<organism evidence="8 9">
    <name type="scientific">Desulfitobacterium chlororespirans DSM 11544</name>
    <dbReference type="NCBI Taxonomy" id="1121395"/>
    <lineage>
        <taxon>Bacteria</taxon>
        <taxon>Bacillati</taxon>
        <taxon>Bacillota</taxon>
        <taxon>Clostridia</taxon>
        <taxon>Eubacteriales</taxon>
        <taxon>Desulfitobacteriaceae</taxon>
        <taxon>Desulfitobacterium</taxon>
    </lineage>
</organism>
<protein>
    <submittedName>
        <fullName evidence="8">Transcriptional regulator, propionate catabolism operon regulatory protein</fullName>
    </submittedName>
</protein>
<dbReference type="Gene3D" id="3.40.50.2300">
    <property type="match status" value="1"/>
</dbReference>
<dbReference type="InterPro" id="IPR003593">
    <property type="entry name" value="AAA+_ATPase"/>
</dbReference>
<dbReference type="Proteomes" id="UP000184010">
    <property type="component" value="Unassembled WGS sequence"/>
</dbReference>
<dbReference type="InterPro" id="IPR027417">
    <property type="entry name" value="P-loop_NTPase"/>
</dbReference>
<dbReference type="GO" id="GO:0005524">
    <property type="term" value="F:ATP binding"/>
    <property type="evidence" value="ECO:0007669"/>
    <property type="project" value="UniProtKB-KW"/>
</dbReference>
<dbReference type="SUPFAM" id="SSF52540">
    <property type="entry name" value="P-loop containing nucleoside triphosphate hydrolases"/>
    <property type="match status" value="1"/>
</dbReference>
<keyword evidence="1" id="KW-0547">Nucleotide-binding</keyword>
<dbReference type="GO" id="GO:0000156">
    <property type="term" value="F:phosphorelay response regulator activity"/>
    <property type="evidence" value="ECO:0007669"/>
    <property type="project" value="InterPro"/>
</dbReference>
<dbReference type="InterPro" id="IPR010524">
    <property type="entry name" value="Sig_transdc_resp-reg_PrpR_N"/>
</dbReference>
<keyword evidence="9" id="KW-1185">Reference proteome</keyword>
<dbReference type="InterPro" id="IPR025662">
    <property type="entry name" value="Sigma_54_int_dom_ATP-bd_1"/>
</dbReference>
<dbReference type="PROSITE" id="PS00676">
    <property type="entry name" value="SIGMA54_INTERACT_2"/>
    <property type="match status" value="1"/>
</dbReference>
<dbReference type="InterPro" id="IPR000014">
    <property type="entry name" value="PAS"/>
</dbReference>
<dbReference type="Gene3D" id="3.40.50.300">
    <property type="entry name" value="P-loop containing nucleotide triphosphate hydrolases"/>
    <property type="match status" value="1"/>
</dbReference>